<keyword evidence="2" id="KW-1003">Cell membrane</keyword>
<sequence>MTRLTIFYFLNWLALLVYIFNSSIYLSRGDMGAFQILMAFNTSLFLVIIIKAVTKGIAKLFQSDEYAFRYLAIGVFVFTYIFTNIDTKVLSIYRDHFNVKLFGILFETGIMQDLGVQTSDILSIVIQIIGIIVWVLLTLMISNWVYHNKREIIPELISSYFRNGFKFLIYLSILEKLFFSYFHYTDRKKLNRYWNSVPSYTALRMSKVWGPILNAPKEAEREAAKITWDFETEFLTAHNQLNKQLNSVKAEKKDINIVLLVFESLRYDMNDPEIMPFVHQSQNQWISSKQHFSNSNCTGNGTFGILSGLTPFYWYPSYKKELQPSALSILDQLGYQIDVYTTTALGYSDMDKHIFTDAIDNVYKFTGYGGGLGHPMVKRSDLYRWDEMMIEEFFANMKSTKNSGPILSYLWFYSTHYNYYFPESFGKFNPYIKRHYQIYEPSLQQESDLVFNRYKNSAYYADHLIQKIVNEIETNGQMDNTIIVVIGDHGEEFNEFGRFAHSYSFKNVQTSTPFVMHIPRYSSSKYKITSHADIMPTIFDYIGLSPSYRLFTDGKSLLSYDEKMDFAIVQECQIKKRPKEFLIADAEWKMEFQLAGNKIEAGNLETISDTPVSTKTAAVLSDIRKKLLNKARKNLEHFS</sequence>
<dbReference type="EMBL" id="UINC01000001">
    <property type="protein sequence ID" value="SUZ47150.1"/>
    <property type="molecule type" value="Genomic_DNA"/>
</dbReference>
<feature type="transmembrane region" description="Helical" evidence="6">
    <location>
        <begin position="7"/>
        <end position="26"/>
    </location>
</feature>
<feature type="non-terminal residue" evidence="8">
    <location>
        <position position="1"/>
    </location>
</feature>
<feature type="transmembrane region" description="Helical" evidence="6">
    <location>
        <begin position="121"/>
        <end position="146"/>
    </location>
</feature>
<evidence type="ECO:0000256" key="6">
    <source>
        <dbReference type="SAM" id="Phobius"/>
    </source>
</evidence>
<feature type="domain" description="Sulfatase N-terminal" evidence="7">
    <location>
        <begin position="256"/>
        <end position="543"/>
    </location>
</feature>
<feature type="transmembrane region" description="Helical" evidence="6">
    <location>
        <begin position="66"/>
        <end position="85"/>
    </location>
</feature>
<gene>
    <name evidence="8" type="ORF">METZ01_LOCUS4</name>
</gene>
<feature type="transmembrane region" description="Helical" evidence="6">
    <location>
        <begin position="32"/>
        <end position="54"/>
    </location>
</feature>
<evidence type="ECO:0000256" key="2">
    <source>
        <dbReference type="ARBA" id="ARBA00022475"/>
    </source>
</evidence>
<dbReference type="InterPro" id="IPR012159">
    <property type="entry name" value="YejM-like"/>
</dbReference>
<reference evidence="8" key="1">
    <citation type="submission" date="2018-05" db="EMBL/GenBank/DDBJ databases">
        <authorList>
            <person name="Lanie J.A."/>
            <person name="Ng W.-L."/>
            <person name="Kazmierczak K.M."/>
            <person name="Andrzejewski T.M."/>
            <person name="Davidsen T.M."/>
            <person name="Wayne K.J."/>
            <person name="Tettelin H."/>
            <person name="Glass J.I."/>
            <person name="Rusch D."/>
            <person name="Podicherti R."/>
            <person name="Tsui H.-C.T."/>
            <person name="Winkler M.E."/>
        </authorList>
    </citation>
    <scope>NUCLEOTIDE SEQUENCE</scope>
</reference>
<keyword evidence="5 6" id="KW-0472">Membrane</keyword>
<dbReference type="PIRSF" id="PIRSF004950">
    <property type="entry name" value="Mmb_sulf_HI0842"/>
    <property type="match status" value="1"/>
</dbReference>
<dbReference type="PANTHER" id="PTHR47371">
    <property type="entry name" value="LIPOTEICHOIC ACID SYNTHASE"/>
    <property type="match status" value="1"/>
</dbReference>
<organism evidence="8">
    <name type="scientific">marine metagenome</name>
    <dbReference type="NCBI Taxonomy" id="408172"/>
    <lineage>
        <taxon>unclassified sequences</taxon>
        <taxon>metagenomes</taxon>
        <taxon>ecological metagenomes</taxon>
    </lineage>
</organism>
<dbReference type="GO" id="GO:0005886">
    <property type="term" value="C:plasma membrane"/>
    <property type="evidence" value="ECO:0007669"/>
    <property type="project" value="UniProtKB-SubCell"/>
</dbReference>
<keyword evidence="4 6" id="KW-1133">Transmembrane helix</keyword>
<dbReference type="InterPro" id="IPR050448">
    <property type="entry name" value="OpgB/LTA_synthase_biosynth"/>
</dbReference>
<proteinExistence type="predicted"/>
<feature type="non-terminal residue" evidence="8">
    <location>
        <position position="639"/>
    </location>
</feature>
<dbReference type="Pfam" id="PF00884">
    <property type="entry name" value="Sulfatase"/>
    <property type="match status" value="1"/>
</dbReference>
<comment type="subcellular location">
    <subcellularLocation>
        <location evidence="1">Cell membrane</location>
        <topology evidence="1">Multi-pass membrane protein</topology>
    </subcellularLocation>
</comment>
<evidence type="ECO:0000256" key="1">
    <source>
        <dbReference type="ARBA" id="ARBA00004651"/>
    </source>
</evidence>
<dbReference type="AlphaFoldDB" id="A0A381MXT3"/>
<evidence type="ECO:0000259" key="7">
    <source>
        <dbReference type="Pfam" id="PF00884"/>
    </source>
</evidence>
<name>A0A381MXT3_9ZZZZ</name>
<accession>A0A381MXT3</accession>
<dbReference type="SUPFAM" id="SSF53649">
    <property type="entry name" value="Alkaline phosphatase-like"/>
    <property type="match status" value="1"/>
</dbReference>
<keyword evidence="3 6" id="KW-0812">Transmembrane</keyword>
<evidence type="ECO:0000256" key="4">
    <source>
        <dbReference type="ARBA" id="ARBA00022989"/>
    </source>
</evidence>
<dbReference type="Gene3D" id="3.40.720.10">
    <property type="entry name" value="Alkaline Phosphatase, subunit A"/>
    <property type="match status" value="1"/>
</dbReference>
<evidence type="ECO:0000313" key="8">
    <source>
        <dbReference type="EMBL" id="SUZ47150.1"/>
    </source>
</evidence>
<protein>
    <recommendedName>
        <fullName evidence="7">Sulfatase N-terminal domain-containing protein</fullName>
    </recommendedName>
</protein>
<evidence type="ECO:0000256" key="5">
    <source>
        <dbReference type="ARBA" id="ARBA00023136"/>
    </source>
</evidence>
<evidence type="ECO:0000256" key="3">
    <source>
        <dbReference type="ARBA" id="ARBA00022692"/>
    </source>
</evidence>
<dbReference type="InterPro" id="IPR000917">
    <property type="entry name" value="Sulfatase_N"/>
</dbReference>
<feature type="transmembrane region" description="Helical" evidence="6">
    <location>
        <begin position="167"/>
        <end position="184"/>
    </location>
</feature>
<dbReference type="PANTHER" id="PTHR47371:SF3">
    <property type="entry name" value="PHOSPHOGLYCEROL TRANSFERASE I"/>
    <property type="match status" value="1"/>
</dbReference>
<dbReference type="InterPro" id="IPR017850">
    <property type="entry name" value="Alkaline_phosphatase_core_sf"/>
</dbReference>